<reference evidence="9 10" key="1">
    <citation type="journal article" date="2015" name="Genome Biol. Evol.">
        <title>The genome of winter moth (Operophtera brumata) provides a genomic perspective on sexual dimorphism and phenology.</title>
        <authorList>
            <person name="Derks M.F."/>
            <person name="Smit S."/>
            <person name="Salis L."/>
            <person name="Schijlen E."/>
            <person name="Bossers A."/>
            <person name="Mateman C."/>
            <person name="Pijl A.S."/>
            <person name="de Ridder D."/>
            <person name="Groenen M.A."/>
            <person name="Visser M.E."/>
            <person name="Megens H.J."/>
        </authorList>
    </citation>
    <scope>NUCLEOTIDE SEQUENCE [LARGE SCALE GENOMIC DNA]</scope>
    <source>
        <strain evidence="9">WM2013NL</strain>
        <tissue evidence="9">Head and thorax</tissue>
    </source>
</reference>
<dbReference type="InterPro" id="IPR049899">
    <property type="entry name" value="Znf_C2HC_C3H"/>
</dbReference>
<dbReference type="GO" id="GO:0008270">
    <property type="term" value="F:zinc ion binding"/>
    <property type="evidence" value="ECO:0007669"/>
    <property type="project" value="UniProtKB-KW"/>
</dbReference>
<proteinExistence type="inferred from homology"/>
<keyword evidence="4" id="KW-0862">Zinc</keyword>
<evidence type="ECO:0000313" key="10">
    <source>
        <dbReference type="Proteomes" id="UP000037510"/>
    </source>
</evidence>
<dbReference type="PROSITE" id="PS52027">
    <property type="entry name" value="ZF_C2HC_C3H"/>
    <property type="match status" value="2"/>
</dbReference>
<dbReference type="AlphaFoldDB" id="A0A0L7LU24"/>
<dbReference type="Proteomes" id="UP000037510">
    <property type="component" value="Unassembled WGS sequence"/>
</dbReference>
<evidence type="ECO:0000256" key="4">
    <source>
        <dbReference type="ARBA" id="ARBA00022833"/>
    </source>
</evidence>
<evidence type="ECO:0000256" key="5">
    <source>
        <dbReference type="ARBA" id="ARBA00023054"/>
    </source>
</evidence>
<keyword evidence="2" id="KW-0479">Metal-binding</keyword>
<feature type="region of interest" description="Disordered" evidence="7">
    <location>
        <begin position="154"/>
        <end position="186"/>
    </location>
</feature>
<sequence>MDVLSIRRDIADKARFQQKQMQEREMKIANLYEAQQARALDRVRHSPSNGVRNPPNNGISSNGSSISSPPQSVPHQPGKPIHNTDRTRKALPNGYSKVTATSNSTSRISVEKRTSKTHTSHAALPQSNGEPSTDEVDSNENNYLIENETFPDALAPAQTPRSPEPQSPRSNAGASPTKTRSTVGAHGLGAGAGGAGEACTICGRKFASDRLAKHQEICKKAHSKKRKPFDALKHRLALGLHAVTTAGFTLATLRWKQEICKKAHSKKRKPFDALKYRLALVAVVTLCSKDGSQTSTQFTLDSRSGGNISNSVRHGSSLTLSNIDLRKAHYNKTSNKKATSNQKPFNPQGTEAEPFINKLRKNTTNPSSTKVKALNSSWRQKHEDFIQAIRNAKQVQAHLARGGKQPFQQQETEARGLHPGDSQRQASAGSSGRRRLFATPSKCRLIWQEEVSNPFNSRRQKHEDFIQAIRNAKQVQAHLAGGGKLSDLPPPPPSENPDYVSCPSCGRRFNQGAAERHIPKCKNYQFNKPKPAAKRR</sequence>
<feature type="compositionally biased region" description="Polar residues" evidence="7">
    <location>
        <begin position="331"/>
        <end position="349"/>
    </location>
</feature>
<feature type="domain" description="C2HC/C3H-type" evidence="8">
    <location>
        <begin position="498"/>
        <end position="527"/>
    </location>
</feature>
<comment type="caution">
    <text evidence="9">The sequence shown here is derived from an EMBL/GenBank/DDBJ whole genome shotgun (WGS) entry which is preliminary data.</text>
</comment>
<evidence type="ECO:0000256" key="6">
    <source>
        <dbReference type="PROSITE-ProRule" id="PRU01371"/>
    </source>
</evidence>
<feature type="compositionally biased region" description="Polar residues" evidence="7">
    <location>
        <begin position="96"/>
        <end position="108"/>
    </location>
</feature>
<keyword evidence="3 6" id="KW-0863">Zinc-finger</keyword>
<evidence type="ECO:0000256" key="7">
    <source>
        <dbReference type="SAM" id="MobiDB-lite"/>
    </source>
</evidence>
<feature type="compositionally biased region" description="Low complexity" evidence="7">
    <location>
        <begin position="53"/>
        <end position="70"/>
    </location>
</feature>
<dbReference type="EMBL" id="JTDY01000098">
    <property type="protein sequence ID" value="KOB78879.1"/>
    <property type="molecule type" value="Genomic_DNA"/>
</dbReference>
<feature type="region of interest" description="Disordered" evidence="7">
    <location>
        <begin position="331"/>
        <end position="350"/>
    </location>
</feature>
<evidence type="ECO:0000259" key="8">
    <source>
        <dbReference type="PROSITE" id="PS52027"/>
    </source>
</evidence>
<dbReference type="STRING" id="104452.A0A0L7LU24"/>
<keyword evidence="5" id="KW-0175">Coiled coil</keyword>
<gene>
    <name evidence="9" type="ORF">OBRU01_01541</name>
</gene>
<name>A0A0L7LU24_OPEBR</name>
<dbReference type="PANTHER" id="PTHR14649:SF1">
    <property type="entry name" value="ZINC FINGER C2HC DOMAIN-CONTAINING PROTEIN 1C"/>
    <property type="match status" value="1"/>
</dbReference>
<protein>
    <recommendedName>
        <fullName evidence="8">C2HC/C3H-type domain-containing protein</fullName>
    </recommendedName>
</protein>
<feature type="compositionally biased region" description="Polar residues" evidence="7">
    <location>
        <begin position="167"/>
        <end position="182"/>
    </location>
</feature>
<organism evidence="9 10">
    <name type="scientific">Operophtera brumata</name>
    <name type="common">Winter moth</name>
    <name type="synonym">Phalaena brumata</name>
    <dbReference type="NCBI Taxonomy" id="104452"/>
    <lineage>
        <taxon>Eukaryota</taxon>
        <taxon>Metazoa</taxon>
        <taxon>Ecdysozoa</taxon>
        <taxon>Arthropoda</taxon>
        <taxon>Hexapoda</taxon>
        <taxon>Insecta</taxon>
        <taxon>Pterygota</taxon>
        <taxon>Neoptera</taxon>
        <taxon>Endopterygota</taxon>
        <taxon>Lepidoptera</taxon>
        <taxon>Glossata</taxon>
        <taxon>Ditrysia</taxon>
        <taxon>Geometroidea</taxon>
        <taxon>Geometridae</taxon>
        <taxon>Larentiinae</taxon>
        <taxon>Operophtera</taxon>
    </lineage>
</organism>
<dbReference type="InterPro" id="IPR026104">
    <property type="entry name" value="ZNF_C2HC_dom_1C"/>
</dbReference>
<dbReference type="Gene3D" id="3.30.160.60">
    <property type="entry name" value="Classic Zinc Finger"/>
    <property type="match status" value="2"/>
</dbReference>
<feature type="domain" description="C2HC/C3H-type" evidence="8">
    <location>
        <begin position="195"/>
        <end position="224"/>
    </location>
</feature>
<keyword evidence="10" id="KW-1185">Reference proteome</keyword>
<feature type="compositionally biased region" description="Low complexity" evidence="7">
    <location>
        <begin position="422"/>
        <end position="431"/>
    </location>
</feature>
<evidence type="ECO:0000256" key="1">
    <source>
        <dbReference type="ARBA" id="ARBA00010843"/>
    </source>
</evidence>
<feature type="region of interest" description="Disordered" evidence="7">
    <location>
        <begin position="39"/>
        <end position="138"/>
    </location>
</feature>
<accession>A0A0L7LU24</accession>
<comment type="similarity">
    <text evidence="1">Belongs to the ZC2HC1 family.</text>
</comment>
<evidence type="ECO:0000256" key="2">
    <source>
        <dbReference type="ARBA" id="ARBA00022723"/>
    </source>
</evidence>
<dbReference type="Pfam" id="PF13913">
    <property type="entry name" value="zf-C2HC_2"/>
    <property type="match status" value="2"/>
</dbReference>
<dbReference type="PANTHER" id="PTHR14649">
    <property type="entry name" value="ZINC FINGER C2HC DOMAIN-CONTAINING PROTEIN 1C"/>
    <property type="match status" value="1"/>
</dbReference>
<evidence type="ECO:0000256" key="3">
    <source>
        <dbReference type="ARBA" id="ARBA00022771"/>
    </source>
</evidence>
<evidence type="ECO:0000313" key="9">
    <source>
        <dbReference type="EMBL" id="KOB78879.1"/>
    </source>
</evidence>
<feature type="region of interest" description="Disordered" evidence="7">
    <location>
        <begin position="400"/>
        <end position="435"/>
    </location>
</feature>